<proteinExistence type="predicted"/>
<evidence type="ECO:0000313" key="2">
    <source>
        <dbReference type="EMBL" id="OHA03807.1"/>
    </source>
</evidence>
<organism evidence="2 3">
    <name type="scientific">Candidatus Sungbacteria bacterium RIFCSPHIGHO2_02_FULL_51_29</name>
    <dbReference type="NCBI Taxonomy" id="1802273"/>
    <lineage>
        <taxon>Bacteria</taxon>
        <taxon>Candidatus Sungiibacteriota</taxon>
    </lineage>
</organism>
<evidence type="ECO:0000313" key="3">
    <source>
        <dbReference type="Proteomes" id="UP000177811"/>
    </source>
</evidence>
<dbReference type="AlphaFoldDB" id="A0A1G2KWI3"/>
<feature type="region of interest" description="Disordered" evidence="1">
    <location>
        <begin position="14"/>
        <end position="35"/>
    </location>
</feature>
<accession>A0A1G2KWI3</accession>
<gene>
    <name evidence="2" type="ORF">A3C16_05110</name>
</gene>
<evidence type="ECO:0000256" key="1">
    <source>
        <dbReference type="SAM" id="MobiDB-lite"/>
    </source>
</evidence>
<name>A0A1G2KWI3_9BACT</name>
<comment type="caution">
    <text evidence="2">The sequence shown here is derived from an EMBL/GenBank/DDBJ whole genome shotgun (WGS) entry which is preliminary data.</text>
</comment>
<protein>
    <submittedName>
        <fullName evidence="2">Uncharacterized protein</fullName>
    </submittedName>
</protein>
<reference evidence="2 3" key="1">
    <citation type="journal article" date="2016" name="Nat. Commun.">
        <title>Thousands of microbial genomes shed light on interconnected biogeochemical processes in an aquifer system.</title>
        <authorList>
            <person name="Anantharaman K."/>
            <person name="Brown C.T."/>
            <person name="Hug L.A."/>
            <person name="Sharon I."/>
            <person name="Castelle C.J."/>
            <person name="Probst A.J."/>
            <person name="Thomas B.C."/>
            <person name="Singh A."/>
            <person name="Wilkins M.J."/>
            <person name="Karaoz U."/>
            <person name="Brodie E.L."/>
            <person name="Williams K.H."/>
            <person name="Hubbard S.S."/>
            <person name="Banfield J.F."/>
        </authorList>
    </citation>
    <scope>NUCLEOTIDE SEQUENCE [LARGE SCALE GENOMIC DNA]</scope>
</reference>
<dbReference type="EMBL" id="MHQL01000008">
    <property type="protein sequence ID" value="OHA03807.1"/>
    <property type="molecule type" value="Genomic_DNA"/>
</dbReference>
<dbReference type="Proteomes" id="UP000177811">
    <property type="component" value="Unassembled WGS sequence"/>
</dbReference>
<sequence>MGFLFPSHQVTPEEYKKVRSELSQQGMSTRKLDELDKLYRGDMDSSSRASSDRGIQPQELEDSIKWLHENKSKHLFDSRDIDMIHETMKKRL</sequence>